<evidence type="ECO:0000256" key="3">
    <source>
        <dbReference type="ARBA" id="ARBA00022475"/>
    </source>
</evidence>
<dbReference type="InterPro" id="IPR018541">
    <property type="entry name" value="Ftsk_gamma"/>
</dbReference>
<feature type="compositionally biased region" description="Acidic residues" evidence="15">
    <location>
        <begin position="245"/>
        <end position="284"/>
    </location>
</feature>
<protein>
    <submittedName>
        <fullName evidence="18">FtsK/SpoIIIE family protein</fullName>
    </submittedName>
</protein>
<dbReference type="InterPro" id="IPR002543">
    <property type="entry name" value="FtsK_dom"/>
</dbReference>
<dbReference type="Pfam" id="PF17854">
    <property type="entry name" value="FtsK_alpha"/>
    <property type="match status" value="1"/>
</dbReference>
<feature type="domain" description="FtsK" evidence="17">
    <location>
        <begin position="490"/>
        <end position="677"/>
    </location>
</feature>
<dbReference type="InterPro" id="IPR036388">
    <property type="entry name" value="WH-like_DNA-bd_sf"/>
</dbReference>
<comment type="subcellular location">
    <subcellularLocation>
        <location evidence="1">Cell membrane</location>
        <topology evidence="1">Multi-pass membrane protein</topology>
    </subcellularLocation>
</comment>
<dbReference type="STRING" id="706434.HMPREF9429_01110"/>
<dbReference type="InterPro" id="IPR027417">
    <property type="entry name" value="P-loop_NTPase"/>
</dbReference>
<name>E2ZD06_9FIRM</name>
<feature type="transmembrane region" description="Helical" evidence="16">
    <location>
        <begin position="36"/>
        <end position="60"/>
    </location>
</feature>
<evidence type="ECO:0000256" key="6">
    <source>
        <dbReference type="ARBA" id="ARBA00022741"/>
    </source>
</evidence>
<proteinExistence type="inferred from homology"/>
<evidence type="ECO:0000259" key="17">
    <source>
        <dbReference type="PROSITE" id="PS50901"/>
    </source>
</evidence>
<reference evidence="18 19" key="1">
    <citation type="submission" date="2010-08" db="EMBL/GenBank/DDBJ databases">
        <authorList>
            <person name="Weinstock G."/>
            <person name="Sodergren E."/>
            <person name="Clifton S."/>
            <person name="Fulton L."/>
            <person name="Fulton B."/>
            <person name="Courtney L."/>
            <person name="Fronick C."/>
            <person name="Harrison M."/>
            <person name="Strong C."/>
            <person name="Farmer C."/>
            <person name="Delahaunty K."/>
            <person name="Markovic C."/>
            <person name="Hall O."/>
            <person name="Minx P."/>
            <person name="Tomlinson C."/>
            <person name="Mitreva M."/>
            <person name="Hou S."/>
            <person name="Chen J."/>
            <person name="Wollam A."/>
            <person name="Pepin K.H."/>
            <person name="Johnson M."/>
            <person name="Bhonagiri V."/>
            <person name="Zhang X."/>
            <person name="Suruliraj S."/>
            <person name="Warren W."/>
            <person name="Chinwalla A."/>
            <person name="Mardis E.R."/>
            <person name="Wilson R.K."/>
        </authorList>
    </citation>
    <scope>NUCLEOTIDE SEQUENCE [LARGE SCALE GENOMIC DNA]</scope>
    <source>
        <strain evidence="18 19">F0359</strain>
    </source>
</reference>
<dbReference type="AlphaFoldDB" id="E2ZD06"/>
<sequence>MKYELWGLVLVVIGALVAAGTAGVDTGNIGLSLDDIFAYAFGTGRMLVALMLVAAGLQYIVKRKALPFTRNWLMGAAVFELLLSLWHVIFTNPGEEFVPLALRAGGGLFGAVPTAFLRSWFGGFGAVLALIVVLIGTVMIWKKVSLSKPVAFAQEMTAEGVSHVSEKAVAGIQTASHSVQESWQRHKERKIFDVEREKDALGDGVAGAASVVTDEGSAEDNGAGIETPSVSPSSYVGSERTDQVGAEDNDSFEDEYGTPCDEEESQGDVPVPDDEDVPAPEEEEVMPKAPGNGIVEHKIVTTDAPGAYTSVPSRDPSLPPVADIKPMESELTAGTVEVGAKGQTAVPTAVGEKTYRLPSVSILHRGNPPEEGLSDEVRQNAQILQDTLKSFNIDAKMLTASRGPAVTRYELEPAAGVKVSKIVHLADDLALKLAATDIRIEAPIPGKAAVGIEVPNKKVTPVCLRDVLDTDVFQNSVGGVPVALGKDIAGTPIVADLTKMPHMLVAGSTGSGKSVCINTLISSILFKQRPEDVKLILVDPKVVELSNYNGIPHLMTPVVTDPKKAANVLRWAVKEMDDRYKRFALTKTRDIKRYNELNPEEAMPYVVIIIDELADLMMAAAGDVEDSICRLAQKARACGMHLVLATQRPSVDVITGLIKANVPSRIAFAVSSQIDSRTILDMAGAEKLIGKGDMLFYPMGASKPVRVQGAFVSDGEIDELVEYIKEQRRPQYNEAVEAAQQEAAHDGGKDDFFEDELMDKAIMMVMETQQASVSLLQRRFRIGFSRAARMIDTMEAMHIVGPSNGSKARDILMTPEEVQEKYFSHS</sequence>
<dbReference type="InterPro" id="IPR050206">
    <property type="entry name" value="FtsK/SpoIIIE/SftA"/>
</dbReference>
<feature type="binding site" evidence="14">
    <location>
        <begin position="507"/>
        <end position="514"/>
    </location>
    <ligand>
        <name>ATP</name>
        <dbReference type="ChEBI" id="CHEBI:30616"/>
    </ligand>
</feature>
<evidence type="ECO:0000256" key="11">
    <source>
        <dbReference type="ARBA" id="ARBA00023136"/>
    </source>
</evidence>
<dbReference type="Gene3D" id="3.30.980.40">
    <property type="match status" value="1"/>
</dbReference>
<evidence type="ECO:0000256" key="13">
    <source>
        <dbReference type="ARBA" id="ARBA00024986"/>
    </source>
</evidence>
<evidence type="ECO:0000256" key="8">
    <source>
        <dbReference type="ARBA" id="ARBA00022840"/>
    </source>
</evidence>
<keyword evidence="9 16" id="KW-1133">Transmembrane helix</keyword>
<dbReference type="HOGENOM" id="CLU_001981_9_0_9"/>
<evidence type="ECO:0000256" key="5">
    <source>
        <dbReference type="ARBA" id="ARBA00022692"/>
    </source>
</evidence>
<dbReference type="InterPro" id="IPR041027">
    <property type="entry name" value="FtsK_alpha"/>
</dbReference>
<dbReference type="PANTHER" id="PTHR22683:SF41">
    <property type="entry name" value="DNA TRANSLOCASE FTSK"/>
    <property type="match status" value="1"/>
</dbReference>
<evidence type="ECO:0000256" key="12">
    <source>
        <dbReference type="ARBA" id="ARBA00023306"/>
    </source>
</evidence>
<evidence type="ECO:0000256" key="1">
    <source>
        <dbReference type="ARBA" id="ARBA00004651"/>
    </source>
</evidence>
<comment type="similarity">
    <text evidence="2">Belongs to the FtsK/SpoIIIE/SftA family.</text>
</comment>
<evidence type="ECO:0000256" key="9">
    <source>
        <dbReference type="ARBA" id="ARBA00022989"/>
    </source>
</evidence>
<evidence type="ECO:0000256" key="14">
    <source>
        <dbReference type="PROSITE-ProRule" id="PRU00289"/>
    </source>
</evidence>
<dbReference type="SMART" id="SM00843">
    <property type="entry name" value="Ftsk_gamma"/>
    <property type="match status" value="1"/>
</dbReference>
<evidence type="ECO:0000313" key="18">
    <source>
        <dbReference type="EMBL" id="EFQ03927.1"/>
    </source>
</evidence>
<dbReference type="EMBL" id="AECS01000037">
    <property type="protein sequence ID" value="EFQ03927.1"/>
    <property type="molecule type" value="Genomic_DNA"/>
</dbReference>
<dbReference type="CDD" id="cd01127">
    <property type="entry name" value="TrwB_TraG_TraD_VirD4"/>
    <property type="match status" value="1"/>
</dbReference>
<keyword evidence="12" id="KW-0131">Cell cycle</keyword>
<dbReference type="InterPro" id="IPR036390">
    <property type="entry name" value="WH_DNA-bd_sf"/>
</dbReference>
<keyword evidence="6 14" id="KW-0547">Nucleotide-binding</keyword>
<dbReference type="Proteomes" id="UP000003195">
    <property type="component" value="Unassembled WGS sequence"/>
</dbReference>
<evidence type="ECO:0000256" key="10">
    <source>
        <dbReference type="ARBA" id="ARBA00023125"/>
    </source>
</evidence>
<gene>
    <name evidence="18" type="ORF">HMPREF9429_01110</name>
</gene>
<comment type="caution">
    <text evidence="18">The sequence shown here is derived from an EMBL/GenBank/DDBJ whole genome shotgun (WGS) entry which is preliminary data.</text>
</comment>
<dbReference type="GO" id="GO:0003677">
    <property type="term" value="F:DNA binding"/>
    <property type="evidence" value="ECO:0007669"/>
    <property type="project" value="UniProtKB-KW"/>
</dbReference>
<evidence type="ECO:0000256" key="15">
    <source>
        <dbReference type="SAM" id="MobiDB-lite"/>
    </source>
</evidence>
<dbReference type="Pfam" id="PF09397">
    <property type="entry name" value="FtsK_gamma"/>
    <property type="match status" value="1"/>
</dbReference>
<dbReference type="SUPFAM" id="SSF46785">
    <property type="entry name" value="Winged helix' DNA-binding domain"/>
    <property type="match status" value="1"/>
</dbReference>
<dbReference type="RefSeq" id="WP_006942229.1">
    <property type="nucleotide sequence ID" value="NZ_GL538208.1"/>
</dbReference>
<dbReference type="Gene3D" id="1.10.10.10">
    <property type="entry name" value="Winged helix-like DNA-binding domain superfamily/Winged helix DNA-binding domain"/>
    <property type="match status" value="1"/>
</dbReference>
<dbReference type="GO" id="GO:0005524">
    <property type="term" value="F:ATP binding"/>
    <property type="evidence" value="ECO:0007669"/>
    <property type="project" value="UniProtKB-UniRule"/>
</dbReference>
<accession>E2ZD06</accession>
<keyword evidence="19" id="KW-1185">Reference proteome</keyword>
<organism evidence="18 19">
    <name type="scientific">Megasphaera micronuciformis F0359</name>
    <dbReference type="NCBI Taxonomy" id="706434"/>
    <lineage>
        <taxon>Bacteria</taxon>
        <taxon>Bacillati</taxon>
        <taxon>Bacillota</taxon>
        <taxon>Negativicutes</taxon>
        <taxon>Veillonellales</taxon>
        <taxon>Veillonellaceae</taxon>
        <taxon>Megasphaera</taxon>
    </lineage>
</organism>
<dbReference type="PANTHER" id="PTHR22683">
    <property type="entry name" value="SPORULATION PROTEIN RELATED"/>
    <property type="match status" value="1"/>
</dbReference>
<feature type="transmembrane region" description="Helical" evidence="16">
    <location>
        <begin position="120"/>
        <end position="141"/>
    </location>
</feature>
<feature type="region of interest" description="Disordered" evidence="15">
    <location>
        <begin position="203"/>
        <end position="289"/>
    </location>
</feature>
<dbReference type="GO" id="GO:0005886">
    <property type="term" value="C:plasma membrane"/>
    <property type="evidence" value="ECO:0007669"/>
    <property type="project" value="UniProtKB-SubCell"/>
</dbReference>
<evidence type="ECO:0000256" key="7">
    <source>
        <dbReference type="ARBA" id="ARBA00022829"/>
    </source>
</evidence>
<dbReference type="SUPFAM" id="SSF52540">
    <property type="entry name" value="P-loop containing nucleoside triphosphate hydrolases"/>
    <property type="match status" value="1"/>
</dbReference>
<keyword evidence="4" id="KW-0132">Cell division</keyword>
<keyword evidence="10" id="KW-0238">DNA-binding</keyword>
<dbReference type="Pfam" id="PF01580">
    <property type="entry name" value="FtsK_SpoIIIE"/>
    <property type="match status" value="1"/>
</dbReference>
<dbReference type="Gene3D" id="3.40.50.300">
    <property type="entry name" value="P-loop containing nucleotide triphosphate hydrolases"/>
    <property type="match status" value="1"/>
</dbReference>
<dbReference type="GO" id="GO:0007059">
    <property type="term" value="P:chromosome segregation"/>
    <property type="evidence" value="ECO:0007669"/>
    <property type="project" value="UniProtKB-KW"/>
</dbReference>
<dbReference type="PROSITE" id="PS50901">
    <property type="entry name" value="FTSK"/>
    <property type="match status" value="1"/>
</dbReference>
<keyword evidence="8 14" id="KW-0067">ATP-binding</keyword>
<dbReference type="GO" id="GO:0051301">
    <property type="term" value="P:cell division"/>
    <property type="evidence" value="ECO:0007669"/>
    <property type="project" value="UniProtKB-KW"/>
</dbReference>
<dbReference type="eggNOG" id="COG1674">
    <property type="taxonomic scope" value="Bacteria"/>
</dbReference>
<evidence type="ECO:0000256" key="16">
    <source>
        <dbReference type="SAM" id="Phobius"/>
    </source>
</evidence>
<keyword evidence="5 16" id="KW-0812">Transmembrane</keyword>
<keyword evidence="7" id="KW-0159">Chromosome partition</keyword>
<keyword evidence="11 16" id="KW-0472">Membrane</keyword>
<evidence type="ECO:0000313" key="19">
    <source>
        <dbReference type="Proteomes" id="UP000003195"/>
    </source>
</evidence>
<evidence type="ECO:0000256" key="4">
    <source>
        <dbReference type="ARBA" id="ARBA00022618"/>
    </source>
</evidence>
<feature type="transmembrane region" description="Helical" evidence="16">
    <location>
        <begin position="72"/>
        <end position="90"/>
    </location>
</feature>
<dbReference type="InterPro" id="IPR025199">
    <property type="entry name" value="FtsK_4TM"/>
</dbReference>
<dbReference type="Pfam" id="PF13491">
    <property type="entry name" value="FtsK_4TM"/>
    <property type="match status" value="1"/>
</dbReference>
<keyword evidence="3" id="KW-1003">Cell membrane</keyword>
<evidence type="ECO:0000256" key="2">
    <source>
        <dbReference type="ARBA" id="ARBA00006474"/>
    </source>
</evidence>
<comment type="function">
    <text evidence="13">Essential cell division protein that coordinates cell division and chromosome segregation. The N-terminus is involved in assembly of the cell-division machinery. The C-terminus functions as a DNA motor that moves dsDNA in an ATP-dependent manner towards the dif recombination site, which is located within the replication terminus region. Required for activation of the Xer recombinase, allowing activation of chromosome unlinking by recombination.</text>
</comment>